<dbReference type="Proteomes" id="UP000488956">
    <property type="component" value="Unassembled WGS sequence"/>
</dbReference>
<dbReference type="EMBL" id="QXFW01000918">
    <property type="protein sequence ID" value="KAE9000192.1"/>
    <property type="molecule type" value="Genomic_DNA"/>
</dbReference>
<evidence type="ECO:0000313" key="16">
    <source>
        <dbReference type="Proteomes" id="UP000440732"/>
    </source>
</evidence>
<evidence type="ECO:0000313" key="19">
    <source>
        <dbReference type="Proteomes" id="UP000476176"/>
    </source>
</evidence>
<dbReference type="EMBL" id="QXFY01001089">
    <property type="protein sequence ID" value="KAE9328655.1"/>
    <property type="molecule type" value="Genomic_DNA"/>
</dbReference>
<evidence type="ECO:0000313" key="14">
    <source>
        <dbReference type="Proteomes" id="UP000437068"/>
    </source>
</evidence>
<organism evidence="2 12">
    <name type="scientific">Phytophthora fragariae</name>
    <dbReference type="NCBI Taxonomy" id="53985"/>
    <lineage>
        <taxon>Eukaryota</taxon>
        <taxon>Sar</taxon>
        <taxon>Stramenopiles</taxon>
        <taxon>Oomycota</taxon>
        <taxon>Peronosporomycetes</taxon>
        <taxon>Peronosporales</taxon>
        <taxon>Peronosporaceae</taxon>
        <taxon>Phytophthora</taxon>
    </lineage>
</organism>
<evidence type="ECO:0000313" key="20">
    <source>
        <dbReference type="Proteomes" id="UP000486351"/>
    </source>
</evidence>
<dbReference type="Proteomes" id="UP000441208">
    <property type="component" value="Unassembled WGS sequence"/>
</dbReference>
<dbReference type="OrthoDB" id="10274087at2759"/>
<dbReference type="EMBL" id="QXFX01000290">
    <property type="protein sequence ID" value="KAE9121794.1"/>
    <property type="molecule type" value="Genomic_DNA"/>
</dbReference>
<evidence type="ECO:0000313" key="5">
    <source>
        <dbReference type="EMBL" id="KAE9121794.1"/>
    </source>
</evidence>
<evidence type="ECO:0000313" key="3">
    <source>
        <dbReference type="EMBL" id="KAE9000192.1"/>
    </source>
</evidence>
<evidence type="ECO:0000313" key="4">
    <source>
        <dbReference type="EMBL" id="KAE9098921.1"/>
    </source>
</evidence>
<dbReference type="EMBL" id="QXFZ01001017">
    <property type="protein sequence ID" value="KAE9098921.1"/>
    <property type="molecule type" value="Genomic_DNA"/>
</dbReference>
<evidence type="ECO:0000313" key="7">
    <source>
        <dbReference type="EMBL" id="KAE9215719.1"/>
    </source>
</evidence>
<evidence type="ECO:0000313" key="18">
    <source>
        <dbReference type="Proteomes" id="UP000460718"/>
    </source>
</evidence>
<dbReference type="EMBL" id="QXGC01000946">
    <property type="protein sequence ID" value="KAE9215719.1"/>
    <property type="molecule type" value="Genomic_DNA"/>
</dbReference>
<dbReference type="Proteomes" id="UP000460718">
    <property type="component" value="Unassembled WGS sequence"/>
</dbReference>
<evidence type="ECO:0000313" key="12">
    <source>
        <dbReference type="Proteomes" id="UP000429523"/>
    </source>
</evidence>
<evidence type="ECO:0000313" key="10">
    <source>
        <dbReference type="EMBL" id="KAE9300322.1"/>
    </source>
</evidence>
<dbReference type="Proteomes" id="UP000433483">
    <property type="component" value="Unassembled WGS sequence"/>
</dbReference>
<dbReference type="Proteomes" id="UP000429523">
    <property type="component" value="Unassembled WGS sequence"/>
</dbReference>
<protein>
    <submittedName>
        <fullName evidence="2">Uncharacterized protein</fullName>
    </submittedName>
</protein>
<evidence type="ECO:0000313" key="13">
    <source>
        <dbReference type="Proteomes" id="UP000433483"/>
    </source>
</evidence>
<gene>
    <name evidence="10" type="ORF">PF001_g15010</name>
    <name evidence="9" type="ORF">PF002_g4732</name>
    <name evidence="7" type="ORF">PF004_g14666</name>
    <name evidence="8" type="ORF">PF005_g9254</name>
    <name evidence="6" type="ORF">PF006_g14774</name>
    <name evidence="4" type="ORF">PF007_g16078</name>
    <name evidence="11" type="ORF">PF008_g16133</name>
    <name evidence="2" type="ORF">PF009_g4467</name>
    <name evidence="5" type="ORF">PF010_g6980</name>
    <name evidence="3" type="ORF">PF011_g14290</name>
</gene>
<evidence type="ECO:0000256" key="1">
    <source>
        <dbReference type="SAM" id="MobiDB-lite"/>
    </source>
</evidence>
<feature type="compositionally biased region" description="Basic and acidic residues" evidence="1">
    <location>
        <begin position="32"/>
        <end position="50"/>
    </location>
</feature>
<dbReference type="EMBL" id="QXGD01000149">
    <property type="protein sequence ID" value="KAE9250534.1"/>
    <property type="molecule type" value="Genomic_DNA"/>
</dbReference>
<evidence type="ECO:0000313" key="17">
    <source>
        <dbReference type="Proteomes" id="UP000441208"/>
    </source>
</evidence>
<comment type="caution">
    <text evidence="2">The sequence shown here is derived from an EMBL/GenBank/DDBJ whole genome shotgun (WGS) entry which is preliminary data.</text>
</comment>
<evidence type="ECO:0000313" key="21">
    <source>
        <dbReference type="Proteomes" id="UP000488956"/>
    </source>
</evidence>
<dbReference type="Proteomes" id="UP000437068">
    <property type="component" value="Unassembled WGS sequence"/>
</dbReference>
<dbReference type="EMBL" id="QXGA01000943">
    <property type="protein sequence ID" value="KAE9134631.1"/>
    <property type="molecule type" value="Genomic_DNA"/>
</dbReference>
<dbReference type="EMBL" id="QXGE01000955">
    <property type="protein sequence ID" value="KAE9300322.1"/>
    <property type="molecule type" value="Genomic_DNA"/>
</dbReference>
<dbReference type="AlphaFoldDB" id="A0A6A3FJD5"/>
<dbReference type="Proteomes" id="UP000440732">
    <property type="component" value="Unassembled WGS sequence"/>
</dbReference>
<name>A0A6A3FJD5_9STRA</name>
<reference evidence="12 13" key="1">
    <citation type="submission" date="2018-08" db="EMBL/GenBank/DDBJ databases">
        <title>Genomic investigation of the strawberry pathogen Phytophthora fragariae indicates pathogenicity is determined by transcriptional variation in three key races.</title>
        <authorList>
            <person name="Adams T.M."/>
            <person name="Armitage A.D."/>
            <person name="Sobczyk M.K."/>
            <person name="Bates H.J."/>
            <person name="Dunwell J.M."/>
            <person name="Nellist C.F."/>
            <person name="Harrison R.J."/>
        </authorList>
    </citation>
    <scope>NUCLEOTIDE SEQUENCE [LARGE SCALE GENOMIC DNA]</scope>
    <source>
        <strain evidence="10 14">A4</strain>
        <strain evidence="9 15">BC-1</strain>
        <strain evidence="7 19">BC-23</strain>
        <strain evidence="8 13">NOV-27</strain>
        <strain evidence="6 16">NOV-5</strain>
        <strain evidence="4 17">NOV-71</strain>
        <strain evidence="11 20">NOV-77</strain>
        <strain evidence="2 12">NOV-9</strain>
        <strain evidence="5 21">ONT-3</strain>
        <strain evidence="3 18">SCRP245</strain>
    </source>
</reference>
<evidence type="ECO:0000313" key="6">
    <source>
        <dbReference type="EMBL" id="KAE9134631.1"/>
    </source>
</evidence>
<dbReference type="Proteomes" id="UP000486351">
    <property type="component" value="Unassembled WGS sequence"/>
</dbReference>
<dbReference type="EMBL" id="QXGB01000413">
    <property type="protein sequence ID" value="KAE9215926.1"/>
    <property type="molecule type" value="Genomic_DNA"/>
</dbReference>
<feature type="region of interest" description="Disordered" evidence="1">
    <location>
        <begin position="15"/>
        <end position="50"/>
    </location>
</feature>
<evidence type="ECO:0000313" key="2">
    <source>
        <dbReference type="EMBL" id="KAE8945895.1"/>
    </source>
</evidence>
<keyword evidence="13" id="KW-1185">Reference proteome</keyword>
<evidence type="ECO:0000313" key="15">
    <source>
        <dbReference type="Proteomes" id="UP000440367"/>
    </source>
</evidence>
<dbReference type="EMBL" id="QXGF01000140">
    <property type="protein sequence ID" value="KAE8945895.1"/>
    <property type="molecule type" value="Genomic_DNA"/>
</dbReference>
<sequence length="50" mass="5883">MWNFKSLQCRSYDHDNKQRSVDAIASPVDSQKLSDSDEKKNRETIQRVEV</sequence>
<dbReference type="Proteomes" id="UP000476176">
    <property type="component" value="Unassembled WGS sequence"/>
</dbReference>
<accession>A0A6A3FJD5</accession>
<dbReference type="Proteomes" id="UP000440367">
    <property type="component" value="Unassembled WGS sequence"/>
</dbReference>
<evidence type="ECO:0000313" key="9">
    <source>
        <dbReference type="EMBL" id="KAE9250534.1"/>
    </source>
</evidence>
<proteinExistence type="predicted"/>
<evidence type="ECO:0000313" key="11">
    <source>
        <dbReference type="EMBL" id="KAE9328655.1"/>
    </source>
</evidence>
<evidence type="ECO:0000313" key="8">
    <source>
        <dbReference type="EMBL" id="KAE9215926.1"/>
    </source>
</evidence>